<reference evidence="3 4" key="1">
    <citation type="submission" date="2019-03" db="EMBL/GenBank/DDBJ databases">
        <authorList>
            <person name="Kim M.K.M."/>
        </authorList>
    </citation>
    <scope>NUCLEOTIDE SEQUENCE [LARGE SCALE GENOMIC DNA]</scope>
    <source>
        <strain evidence="3 4">17J68-12</strain>
    </source>
</reference>
<dbReference type="RefSeq" id="WP_131449433.1">
    <property type="nucleotide sequence ID" value="NZ_SJZI01000042.1"/>
</dbReference>
<feature type="signal peptide" evidence="2">
    <location>
        <begin position="1"/>
        <end position="19"/>
    </location>
</feature>
<gene>
    <name evidence="3" type="ORF">EPD60_10655</name>
</gene>
<dbReference type="AlphaFoldDB" id="A0A4V2NVQ9"/>
<feature type="chain" id="PRO_5020414133" evidence="2">
    <location>
        <begin position="20"/>
        <end position="169"/>
    </location>
</feature>
<dbReference type="Proteomes" id="UP000295334">
    <property type="component" value="Unassembled WGS sequence"/>
</dbReference>
<dbReference type="EMBL" id="SJZI01000042">
    <property type="protein sequence ID" value="TCJ14442.1"/>
    <property type="molecule type" value="Genomic_DNA"/>
</dbReference>
<proteinExistence type="predicted"/>
<accession>A0A4V2NVQ9</accession>
<evidence type="ECO:0000313" key="4">
    <source>
        <dbReference type="Proteomes" id="UP000295334"/>
    </source>
</evidence>
<keyword evidence="4" id="KW-1185">Reference proteome</keyword>
<evidence type="ECO:0000313" key="3">
    <source>
        <dbReference type="EMBL" id="TCJ14442.1"/>
    </source>
</evidence>
<feature type="compositionally biased region" description="Basic and acidic residues" evidence="1">
    <location>
        <begin position="37"/>
        <end position="74"/>
    </location>
</feature>
<feature type="region of interest" description="Disordered" evidence="1">
    <location>
        <begin position="28"/>
        <end position="99"/>
    </location>
</feature>
<sequence>MKNLMMGLLLLAVAGTASAQGNSRNAAGAILGGDNRGGYESRGNDGYGRDRNDRDRYDRDRNDRSDKRDCDRKNSGYGKGGAYNNKGSYGSNASYSERDRYEREVQALNRSYDERADYVRRDNRLRARDRRDALAAIERERQQRLRDLNDRYYANGRGNTANGGYYRGY</sequence>
<comment type="caution">
    <text evidence="3">The sequence shown here is derived from an EMBL/GenBank/DDBJ whole genome shotgun (WGS) entry which is preliminary data.</text>
</comment>
<keyword evidence="2" id="KW-0732">Signal</keyword>
<organism evidence="3 4">
    <name type="scientific">Flaviaesturariibacter flavus</name>
    <dbReference type="NCBI Taxonomy" id="2502780"/>
    <lineage>
        <taxon>Bacteria</taxon>
        <taxon>Pseudomonadati</taxon>
        <taxon>Bacteroidota</taxon>
        <taxon>Chitinophagia</taxon>
        <taxon>Chitinophagales</taxon>
        <taxon>Chitinophagaceae</taxon>
        <taxon>Flaviaestuariibacter</taxon>
    </lineage>
</organism>
<evidence type="ECO:0000256" key="2">
    <source>
        <dbReference type="SAM" id="SignalP"/>
    </source>
</evidence>
<name>A0A4V2NVQ9_9BACT</name>
<protein>
    <submittedName>
        <fullName evidence="3">Uncharacterized protein</fullName>
    </submittedName>
</protein>
<feature type="compositionally biased region" description="Low complexity" evidence="1">
    <location>
        <begin position="82"/>
        <end position="92"/>
    </location>
</feature>
<evidence type="ECO:0000256" key="1">
    <source>
        <dbReference type="SAM" id="MobiDB-lite"/>
    </source>
</evidence>